<reference evidence="1 2" key="1">
    <citation type="journal article" date="2015" name="Genome Biol. Evol.">
        <title>Phylogenomic analyses indicate that early fungi evolved digesting cell walls of algal ancestors of land plants.</title>
        <authorList>
            <person name="Chang Y."/>
            <person name="Wang S."/>
            <person name="Sekimoto S."/>
            <person name="Aerts A.L."/>
            <person name="Choi C."/>
            <person name="Clum A."/>
            <person name="LaButti K.M."/>
            <person name="Lindquist E.A."/>
            <person name="Yee Ngan C."/>
            <person name="Ohm R.A."/>
            <person name="Salamov A.A."/>
            <person name="Grigoriev I.V."/>
            <person name="Spatafora J.W."/>
            <person name="Berbee M.L."/>
        </authorList>
    </citation>
    <scope>NUCLEOTIDE SEQUENCE [LARGE SCALE GENOMIC DNA]</scope>
    <source>
        <strain evidence="1 2">JEL478</strain>
    </source>
</reference>
<evidence type="ECO:0000313" key="2">
    <source>
        <dbReference type="Proteomes" id="UP000070544"/>
    </source>
</evidence>
<organism evidence="1 2">
    <name type="scientific">Gonapodya prolifera (strain JEL478)</name>
    <name type="common">Monoblepharis prolifera</name>
    <dbReference type="NCBI Taxonomy" id="1344416"/>
    <lineage>
        <taxon>Eukaryota</taxon>
        <taxon>Fungi</taxon>
        <taxon>Fungi incertae sedis</taxon>
        <taxon>Chytridiomycota</taxon>
        <taxon>Chytridiomycota incertae sedis</taxon>
        <taxon>Monoblepharidomycetes</taxon>
        <taxon>Monoblepharidales</taxon>
        <taxon>Gonapodyaceae</taxon>
        <taxon>Gonapodya</taxon>
    </lineage>
</organism>
<dbReference type="Proteomes" id="UP000070544">
    <property type="component" value="Unassembled WGS sequence"/>
</dbReference>
<gene>
    <name evidence="1" type="ORF">M427DRAFT_359045</name>
</gene>
<evidence type="ECO:0000313" key="1">
    <source>
        <dbReference type="EMBL" id="KXS13876.1"/>
    </source>
</evidence>
<dbReference type="OrthoDB" id="10635134at2759"/>
<dbReference type="EMBL" id="KQ965773">
    <property type="protein sequence ID" value="KXS13876.1"/>
    <property type="molecule type" value="Genomic_DNA"/>
</dbReference>
<keyword evidence="2" id="KW-1185">Reference proteome</keyword>
<accession>A0A139AAP4</accession>
<name>A0A139AAP4_GONPJ</name>
<proteinExistence type="predicted"/>
<protein>
    <recommendedName>
        <fullName evidence="3">Thioesterase domain-containing protein</fullName>
    </recommendedName>
</protein>
<dbReference type="AlphaFoldDB" id="A0A139AAP4"/>
<evidence type="ECO:0008006" key="3">
    <source>
        <dbReference type="Google" id="ProtNLM"/>
    </source>
</evidence>
<sequence length="119" mass="13158">MDRFCGRAPTSGTEHDILFGLPPSDEFASPAQPLPSRFQLLLGDWTTLSFSINFLNPVPGKPLLGVISTMEFAHNTKDRRGAVHNVIWDQEANKVIAVSRQAVLMTAFPMYDAEDNAKI</sequence>